<protein>
    <recommendedName>
        <fullName evidence="4">Lipoprotein</fullName>
    </recommendedName>
</protein>
<reference evidence="2 3" key="1">
    <citation type="submission" date="2024-01" db="EMBL/GenBank/DDBJ databases">
        <title>A draft genome for a cacao thread blight-causing isolate of Paramarasmius palmivorus.</title>
        <authorList>
            <person name="Baruah I.K."/>
            <person name="Bukari Y."/>
            <person name="Amoako-Attah I."/>
            <person name="Meinhardt L.W."/>
            <person name="Bailey B.A."/>
            <person name="Cohen S.P."/>
        </authorList>
    </citation>
    <scope>NUCLEOTIDE SEQUENCE [LARGE SCALE GENOMIC DNA]</scope>
    <source>
        <strain evidence="2 3">GH-12</strain>
    </source>
</reference>
<gene>
    <name evidence="2" type="ORF">VNI00_012857</name>
</gene>
<evidence type="ECO:0000256" key="1">
    <source>
        <dbReference type="SAM" id="Phobius"/>
    </source>
</evidence>
<keyword evidence="1" id="KW-0812">Transmembrane</keyword>
<dbReference type="EMBL" id="JAYKXP010000062">
    <property type="protein sequence ID" value="KAK7032594.1"/>
    <property type="molecule type" value="Genomic_DNA"/>
</dbReference>
<evidence type="ECO:0000313" key="3">
    <source>
        <dbReference type="Proteomes" id="UP001383192"/>
    </source>
</evidence>
<dbReference type="Gene3D" id="2.60.120.260">
    <property type="entry name" value="Galactose-binding domain-like"/>
    <property type="match status" value="2"/>
</dbReference>
<organism evidence="2 3">
    <name type="scientific">Paramarasmius palmivorus</name>
    <dbReference type="NCBI Taxonomy" id="297713"/>
    <lineage>
        <taxon>Eukaryota</taxon>
        <taxon>Fungi</taxon>
        <taxon>Dikarya</taxon>
        <taxon>Basidiomycota</taxon>
        <taxon>Agaricomycotina</taxon>
        <taxon>Agaricomycetes</taxon>
        <taxon>Agaricomycetidae</taxon>
        <taxon>Agaricales</taxon>
        <taxon>Marasmiineae</taxon>
        <taxon>Marasmiaceae</taxon>
        <taxon>Paramarasmius</taxon>
    </lineage>
</organism>
<feature type="transmembrane region" description="Helical" evidence="1">
    <location>
        <begin position="325"/>
        <end position="344"/>
    </location>
</feature>
<proteinExistence type="predicted"/>
<evidence type="ECO:0008006" key="4">
    <source>
        <dbReference type="Google" id="ProtNLM"/>
    </source>
</evidence>
<accession>A0AAW0BZE6</accession>
<sequence length="349" mass="37260">MDPSAVNTNLTIDDFDSLLTYADQSQWTTPDTFSAEYNPDSKEWLRGTYHLTEDVGAEVALNFTGPAIYIYGHSGPSYGTYSIDIDGKSSTLSAYATNNASTPYLLYGESNLTYAQHSLKLKNLGKQGQDQGGNGLLLDFIRATVQLAPEGATVENKTLEETDPSITYTGEWGNNQSGNFSGGGSTYTNGDGASFSLTFQGMSISKASAIYVFGDKKNDHGLYSVSLDDGTPEIYNGISGCGGAFGLTCEQQLPSIKYFASNLAEGNHTLTLKNIPGVNNSFFDLDSIVLTVPSKYAPRELNASISTNGTVSPSSSNTNSNGAQLGLAVANPFLLIFLAFAWMLRSARV</sequence>
<name>A0AAW0BZE6_9AGAR</name>
<keyword evidence="1" id="KW-0472">Membrane</keyword>
<dbReference type="Proteomes" id="UP001383192">
    <property type="component" value="Unassembled WGS sequence"/>
</dbReference>
<keyword evidence="1" id="KW-1133">Transmembrane helix</keyword>
<keyword evidence="3" id="KW-1185">Reference proteome</keyword>
<dbReference type="AlphaFoldDB" id="A0AAW0BZE6"/>
<comment type="caution">
    <text evidence="2">The sequence shown here is derived from an EMBL/GenBank/DDBJ whole genome shotgun (WGS) entry which is preliminary data.</text>
</comment>
<evidence type="ECO:0000313" key="2">
    <source>
        <dbReference type="EMBL" id="KAK7032594.1"/>
    </source>
</evidence>